<accession>A0A517LZT0</accession>
<gene>
    <name evidence="2" type="ORF">EC9_22950</name>
</gene>
<name>A0A517LZT0_9BACT</name>
<feature type="coiled-coil region" evidence="1">
    <location>
        <begin position="270"/>
        <end position="314"/>
    </location>
</feature>
<reference evidence="2 3" key="1">
    <citation type="submission" date="2019-02" db="EMBL/GenBank/DDBJ databases">
        <title>Deep-cultivation of Planctomycetes and their phenomic and genomic characterization uncovers novel biology.</title>
        <authorList>
            <person name="Wiegand S."/>
            <person name="Jogler M."/>
            <person name="Boedeker C."/>
            <person name="Pinto D."/>
            <person name="Vollmers J."/>
            <person name="Rivas-Marin E."/>
            <person name="Kohn T."/>
            <person name="Peeters S.H."/>
            <person name="Heuer A."/>
            <person name="Rast P."/>
            <person name="Oberbeckmann S."/>
            <person name="Bunk B."/>
            <person name="Jeske O."/>
            <person name="Meyerdierks A."/>
            <person name="Storesund J.E."/>
            <person name="Kallscheuer N."/>
            <person name="Luecker S."/>
            <person name="Lage O.M."/>
            <person name="Pohl T."/>
            <person name="Merkel B.J."/>
            <person name="Hornburger P."/>
            <person name="Mueller R.-W."/>
            <person name="Bruemmer F."/>
            <person name="Labrenz M."/>
            <person name="Spormann A.M."/>
            <person name="Op den Camp H."/>
            <person name="Overmann J."/>
            <person name="Amann R."/>
            <person name="Jetten M.S.M."/>
            <person name="Mascher T."/>
            <person name="Medema M.H."/>
            <person name="Devos D.P."/>
            <person name="Kaster A.-K."/>
            <person name="Ovreas L."/>
            <person name="Rohde M."/>
            <person name="Galperin M.Y."/>
            <person name="Jogler C."/>
        </authorList>
    </citation>
    <scope>NUCLEOTIDE SEQUENCE [LARGE SCALE GENOMIC DNA]</scope>
    <source>
        <strain evidence="2 3">EC9</strain>
    </source>
</reference>
<dbReference type="KEGG" id="ruv:EC9_22950"/>
<keyword evidence="3" id="KW-1185">Reference proteome</keyword>
<evidence type="ECO:0000313" key="2">
    <source>
        <dbReference type="EMBL" id="QDS88109.1"/>
    </source>
</evidence>
<sequence length="388" mass="43349">MSEYQYVVFRAIDRPLDDKQLAFAEKQSSHSELSRWEMSVEYHYSSFRGDVDGLLRRGFDLHLAYTNYGDREIRLRLPSGLPFPQSTITPFLTCGSFEWEQDAKGIGGILSVAPFHESGDIEEVWDFDDYLDSLAKVREQLIVGDLRALYLLWLCAAYEDNEDPAEMIEPPVPHGLDNLPALSTSLLPFFGLDPLILKAAAKGVPGFDSNANGEDPIQDWSQSIPEARSRVLLQRFLKEDPVSVKAELLAEIRASGSVVDWPTTVRGGTLDELLDATVELREEANRIQEQKQQAKAKREAAKAEKERLARMEKMKAAPKTWLAEAEKTVNARGTANYKAAADILADLREAVGGEKGNQLARDCATKLAKAHPTLNMLKSALRKRGLFE</sequence>
<keyword evidence="1" id="KW-0175">Coiled coil</keyword>
<evidence type="ECO:0000256" key="1">
    <source>
        <dbReference type="SAM" id="Coils"/>
    </source>
</evidence>
<dbReference type="OrthoDB" id="9066681at2"/>
<evidence type="ECO:0000313" key="3">
    <source>
        <dbReference type="Proteomes" id="UP000319557"/>
    </source>
</evidence>
<dbReference type="AlphaFoldDB" id="A0A517LZT0"/>
<proteinExistence type="predicted"/>
<organism evidence="2 3">
    <name type="scientific">Rosistilla ulvae</name>
    <dbReference type="NCBI Taxonomy" id="1930277"/>
    <lineage>
        <taxon>Bacteria</taxon>
        <taxon>Pseudomonadati</taxon>
        <taxon>Planctomycetota</taxon>
        <taxon>Planctomycetia</taxon>
        <taxon>Pirellulales</taxon>
        <taxon>Pirellulaceae</taxon>
        <taxon>Rosistilla</taxon>
    </lineage>
</organism>
<dbReference type="EMBL" id="CP036261">
    <property type="protein sequence ID" value="QDS88109.1"/>
    <property type="molecule type" value="Genomic_DNA"/>
</dbReference>
<dbReference type="RefSeq" id="WP_145345056.1">
    <property type="nucleotide sequence ID" value="NZ_CP036261.1"/>
</dbReference>
<protein>
    <submittedName>
        <fullName evidence="2">Uncharacterized protein</fullName>
    </submittedName>
</protein>
<dbReference type="Proteomes" id="UP000319557">
    <property type="component" value="Chromosome"/>
</dbReference>